<evidence type="ECO:0000256" key="12">
    <source>
        <dbReference type="ARBA" id="ARBA00042615"/>
    </source>
</evidence>
<feature type="domain" description="N-acetylmuramoyl-L-alanine amidase" evidence="13">
    <location>
        <begin position="19"/>
        <end position="167"/>
    </location>
</feature>
<name>A0ABQ3H271_9NEIS</name>
<evidence type="ECO:0000256" key="3">
    <source>
        <dbReference type="ARBA" id="ARBA00004496"/>
    </source>
</evidence>
<evidence type="ECO:0000313" key="14">
    <source>
        <dbReference type="EMBL" id="GHD66584.1"/>
    </source>
</evidence>
<proteinExistence type="inferred from homology"/>
<keyword evidence="10" id="KW-0961">Cell wall biogenesis/degradation</keyword>
<dbReference type="CDD" id="cd06583">
    <property type="entry name" value="PGRP"/>
    <property type="match status" value="1"/>
</dbReference>
<reference evidence="15" key="1">
    <citation type="journal article" date="2019" name="Int. J. Syst. Evol. Microbiol.">
        <title>The Global Catalogue of Microorganisms (GCM) 10K type strain sequencing project: providing services to taxonomists for standard genome sequencing and annotation.</title>
        <authorList>
            <consortium name="The Broad Institute Genomics Platform"/>
            <consortium name="The Broad Institute Genome Sequencing Center for Infectious Disease"/>
            <person name="Wu L."/>
            <person name="Ma J."/>
        </authorList>
    </citation>
    <scope>NUCLEOTIDE SEQUENCE [LARGE SCALE GENOMIC DNA]</scope>
    <source>
        <strain evidence="15">KCTC 23701</strain>
    </source>
</reference>
<gene>
    <name evidence="14" type="primary">ampD</name>
    <name evidence="14" type="ORF">GCM10007350_29020</name>
</gene>
<dbReference type="InterPro" id="IPR036505">
    <property type="entry name" value="Amidase/PGRP_sf"/>
</dbReference>
<dbReference type="RefSeq" id="WP_189461622.1">
    <property type="nucleotide sequence ID" value="NZ_BMYO01000008.1"/>
</dbReference>
<keyword evidence="8" id="KW-0378">Hydrolase</keyword>
<dbReference type="SUPFAM" id="SSF55846">
    <property type="entry name" value="N-acetylmuramoyl-L-alanine amidase-like"/>
    <property type="match status" value="1"/>
</dbReference>
<dbReference type="PANTHER" id="PTHR30417:SF4">
    <property type="entry name" value="1,6-ANHYDRO-N-ACETYLMURAMYL-L-ALANINE AMIDASE AMPD"/>
    <property type="match status" value="1"/>
</dbReference>
<protein>
    <recommendedName>
        <fullName evidence="11">1,6-anhydro-N-acetylmuramyl-L-alanine amidase AmpD</fullName>
        <ecNumber evidence="5">3.5.1.28</ecNumber>
    </recommendedName>
    <alternativeName>
        <fullName evidence="12">N-acetylmuramoyl-L-alanine amidase</fullName>
    </alternativeName>
</protein>
<organism evidence="14 15">
    <name type="scientific">Jeongeupia chitinilytica</name>
    <dbReference type="NCBI Taxonomy" id="1041641"/>
    <lineage>
        <taxon>Bacteria</taxon>
        <taxon>Pseudomonadati</taxon>
        <taxon>Pseudomonadota</taxon>
        <taxon>Betaproteobacteria</taxon>
        <taxon>Neisseriales</taxon>
        <taxon>Chitinibacteraceae</taxon>
        <taxon>Jeongeupia</taxon>
    </lineage>
</organism>
<evidence type="ECO:0000256" key="1">
    <source>
        <dbReference type="ARBA" id="ARBA00001561"/>
    </source>
</evidence>
<evidence type="ECO:0000256" key="5">
    <source>
        <dbReference type="ARBA" id="ARBA00011901"/>
    </source>
</evidence>
<dbReference type="NCBIfam" id="NF008758">
    <property type="entry name" value="PRK11789.1"/>
    <property type="match status" value="1"/>
</dbReference>
<dbReference type="Gene3D" id="3.40.80.10">
    <property type="entry name" value="Peptidoglycan recognition protein-like"/>
    <property type="match status" value="1"/>
</dbReference>
<evidence type="ECO:0000256" key="9">
    <source>
        <dbReference type="ARBA" id="ARBA00022833"/>
    </source>
</evidence>
<comment type="caution">
    <text evidence="14">The sequence shown here is derived from an EMBL/GenBank/DDBJ whole genome shotgun (WGS) entry which is preliminary data.</text>
</comment>
<evidence type="ECO:0000256" key="2">
    <source>
        <dbReference type="ARBA" id="ARBA00001947"/>
    </source>
</evidence>
<evidence type="ECO:0000256" key="10">
    <source>
        <dbReference type="ARBA" id="ARBA00023316"/>
    </source>
</evidence>
<evidence type="ECO:0000259" key="13">
    <source>
        <dbReference type="SMART" id="SM00644"/>
    </source>
</evidence>
<comment type="similarity">
    <text evidence="4">Belongs to the N-acetylmuramoyl-L-alanine amidase 2 family.</text>
</comment>
<keyword evidence="6" id="KW-0963">Cytoplasm</keyword>
<dbReference type="SMART" id="SM00644">
    <property type="entry name" value="Ami_2"/>
    <property type="match status" value="1"/>
</dbReference>
<evidence type="ECO:0000256" key="4">
    <source>
        <dbReference type="ARBA" id="ARBA00007553"/>
    </source>
</evidence>
<comment type="cofactor">
    <cofactor evidence="2">
        <name>Zn(2+)</name>
        <dbReference type="ChEBI" id="CHEBI:29105"/>
    </cofactor>
</comment>
<evidence type="ECO:0000256" key="11">
    <source>
        <dbReference type="ARBA" id="ARBA00039257"/>
    </source>
</evidence>
<dbReference type="PANTHER" id="PTHR30417">
    <property type="entry name" value="N-ACETYLMURAMOYL-L-ALANINE AMIDASE AMID"/>
    <property type="match status" value="1"/>
</dbReference>
<dbReference type="Proteomes" id="UP000604737">
    <property type="component" value="Unassembled WGS sequence"/>
</dbReference>
<dbReference type="Pfam" id="PF01510">
    <property type="entry name" value="Amidase_2"/>
    <property type="match status" value="1"/>
</dbReference>
<evidence type="ECO:0000313" key="15">
    <source>
        <dbReference type="Proteomes" id="UP000604737"/>
    </source>
</evidence>
<evidence type="ECO:0000256" key="6">
    <source>
        <dbReference type="ARBA" id="ARBA00022490"/>
    </source>
</evidence>
<dbReference type="InterPro" id="IPR051206">
    <property type="entry name" value="NAMLAA_amidase_2"/>
</dbReference>
<dbReference type="InterPro" id="IPR002502">
    <property type="entry name" value="Amidase_domain"/>
</dbReference>
<keyword evidence="7" id="KW-0479">Metal-binding</keyword>
<dbReference type="EMBL" id="BMYO01000008">
    <property type="protein sequence ID" value="GHD66584.1"/>
    <property type="molecule type" value="Genomic_DNA"/>
</dbReference>
<dbReference type="EC" id="3.5.1.28" evidence="5"/>
<evidence type="ECO:0000256" key="7">
    <source>
        <dbReference type="ARBA" id="ARBA00022723"/>
    </source>
</evidence>
<accession>A0ABQ3H271</accession>
<keyword evidence="15" id="KW-1185">Reference proteome</keyword>
<comment type="subcellular location">
    <subcellularLocation>
        <location evidence="3">Cytoplasm</location>
    </subcellularLocation>
</comment>
<comment type="catalytic activity">
    <reaction evidence="1">
        <text>Hydrolyzes the link between N-acetylmuramoyl residues and L-amino acid residues in certain cell-wall glycopeptides.</text>
        <dbReference type="EC" id="3.5.1.28"/>
    </reaction>
</comment>
<sequence>MSWQIDEAGWCDAATVVPSPNCDARPDGIGISLLVVHNISLPAGRFRGDHVLRLFTNRIDPLAAPGYDALATLRVSAHFFIRRNGELLQFVPTVARAWHAGVSMWRDRPGCNDVSIGVELEGSDLVPFEDIQYDALIRLASALRLRHPLREVVGHCDIAPLRKTDPGPYFDWQRIHAALPQLKADLLAE</sequence>
<keyword evidence="9" id="KW-0862">Zinc</keyword>
<evidence type="ECO:0000256" key="8">
    <source>
        <dbReference type="ARBA" id="ARBA00022801"/>
    </source>
</evidence>